<dbReference type="RefSeq" id="WP_236984639.1">
    <property type="nucleotide sequence ID" value="NZ_BRXE01000033.1"/>
</dbReference>
<keyword evidence="1" id="KW-0472">Membrane</keyword>
<sequence>MHRLLAVAGLEGHPTVMNHLVVECQTHVVGHHALLLAIPAFFPAVIVVGVISYIAIRDRRQKESDDTLAEKQD</sequence>
<dbReference type="EMBL" id="BRXE01000033">
    <property type="protein sequence ID" value="GLB83739.1"/>
    <property type="molecule type" value="Genomic_DNA"/>
</dbReference>
<evidence type="ECO:0000313" key="4">
    <source>
        <dbReference type="Proteomes" id="UP001064782"/>
    </source>
</evidence>
<protein>
    <submittedName>
        <fullName evidence="3">Uncharacterized protein</fullName>
    </submittedName>
</protein>
<reference evidence="3" key="1">
    <citation type="submission" date="2022-08" db="EMBL/GenBank/DDBJ databases">
        <title>Mycobacterium kiyosense sp. nov., scotochromogenic slow-glowing species isolated from respiratory specimens.</title>
        <authorList>
            <person name="Fukano H."/>
            <person name="Kazumi Y."/>
            <person name="Sakagami N."/>
            <person name="Ato M."/>
            <person name="Mitarai S."/>
            <person name="Hoshino Y."/>
        </authorList>
    </citation>
    <scope>NUCLEOTIDE SEQUENCE</scope>
    <source>
        <strain evidence="3">1413</strain>
        <strain evidence="2">SRL2020-028</strain>
    </source>
</reference>
<feature type="transmembrane region" description="Helical" evidence="1">
    <location>
        <begin position="33"/>
        <end position="56"/>
    </location>
</feature>
<dbReference type="Proteomes" id="UP001064782">
    <property type="component" value="Unassembled WGS sequence"/>
</dbReference>
<comment type="caution">
    <text evidence="3">The sequence shown here is derived from an EMBL/GenBank/DDBJ whole genome shotgun (WGS) entry which is preliminary data.</text>
</comment>
<name>A0A9P3UZJ9_9MYCO</name>
<dbReference type="Proteomes" id="UP001165663">
    <property type="component" value="Unassembled WGS sequence"/>
</dbReference>
<proteinExistence type="predicted"/>
<evidence type="ECO:0000313" key="2">
    <source>
        <dbReference type="EMBL" id="GLB83739.1"/>
    </source>
</evidence>
<dbReference type="EMBL" id="BRZI01000038">
    <property type="protein sequence ID" value="GLD32208.1"/>
    <property type="molecule type" value="Genomic_DNA"/>
</dbReference>
<evidence type="ECO:0000313" key="3">
    <source>
        <dbReference type="EMBL" id="GLD32208.1"/>
    </source>
</evidence>
<organism evidence="3 4">
    <name type="scientific">Mycobacterium kiyosense</name>
    <dbReference type="NCBI Taxonomy" id="2871094"/>
    <lineage>
        <taxon>Bacteria</taxon>
        <taxon>Bacillati</taxon>
        <taxon>Actinomycetota</taxon>
        <taxon>Actinomycetes</taxon>
        <taxon>Mycobacteriales</taxon>
        <taxon>Mycobacteriaceae</taxon>
        <taxon>Mycobacterium</taxon>
    </lineage>
</organism>
<accession>A0A9P3UZJ9</accession>
<keyword evidence="1" id="KW-1133">Transmembrane helix</keyword>
<dbReference type="GeneID" id="83631484"/>
<dbReference type="AlphaFoldDB" id="A0A9P3UZJ9"/>
<evidence type="ECO:0000256" key="1">
    <source>
        <dbReference type="SAM" id="Phobius"/>
    </source>
</evidence>
<gene>
    <name evidence="3" type="ORF">Mkiyose1413_40910</name>
    <name evidence="2" type="ORF">SRL2020028_29950</name>
</gene>
<keyword evidence="4" id="KW-1185">Reference proteome</keyword>
<keyword evidence="1" id="KW-0812">Transmembrane</keyword>